<dbReference type="OrthoDB" id="235837at2157"/>
<evidence type="ECO:0000256" key="3">
    <source>
        <dbReference type="ARBA" id="ARBA00022692"/>
    </source>
</evidence>
<evidence type="ECO:0000256" key="4">
    <source>
        <dbReference type="ARBA" id="ARBA00022989"/>
    </source>
</evidence>
<dbReference type="Proteomes" id="UP000236584">
    <property type="component" value="Chromosome"/>
</dbReference>
<feature type="transmembrane region" description="Helical" evidence="6">
    <location>
        <begin position="172"/>
        <end position="191"/>
    </location>
</feature>
<dbReference type="EMBL" id="CP026309">
    <property type="protein sequence ID" value="AUV81285.1"/>
    <property type="molecule type" value="Genomic_DNA"/>
</dbReference>
<dbReference type="InterPro" id="IPR015414">
    <property type="entry name" value="TMEM64"/>
</dbReference>
<name>A0A2I8VH82_9EURY</name>
<feature type="transmembrane region" description="Helical" evidence="6">
    <location>
        <begin position="17"/>
        <end position="35"/>
    </location>
</feature>
<evidence type="ECO:0000256" key="6">
    <source>
        <dbReference type="SAM" id="Phobius"/>
    </source>
</evidence>
<organism evidence="8 9">
    <name type="scientific">Salinigranum rubrum</name>
    <dbReference type="NCBI Taxonomy" id="755307"/>
    <lineage>
        <taxon>Archaea</taxon>
        <taxon>Methanobacteriati</taxon>
        <taxon>Methanobacteriota</taxon>
        <taxon>Stenosarchaea group</taxon>
        <taxon>Halobacteria</taxon>
        <taxon>Halobacteriales</taxon>
        <taxon>Haloferacaceae</taxon>
        <taxon>Salinigranum</taxon>
    </lineage>
</organism>
<feature type="domain" description="VTT" evidence="7">
    <location>
        <begin position="76"/>
        <end position="193"/>
    </location>
</feature>
<evidence type="ECO:0000313" key="8">
    <source>
        <dbReference type="EMBL" id="AUV81285.1"/>
    </source>
</evidence>
<keyword evidence="5 6" id="KW-0472">Membrane</keyword>
<dbReference type="GeneID" id="35591640"/>
<sequence>MNRPSNVFVSARSRRRVVVALVGYALLAVFATFGLPRLFPALTDPVAVRTTIRSTGALAPVVFLAVQALQVLVAPIPGQVLGFVAGYLFGVVWGTALSVAGATIGGYVAFWLARRYGRPVVERLVEDEAIDLFDSFSSRHGNVVLFLIFLVPGLPDDAICFLAGVGDIDTRSFLLASVVGRLPGYFLVALAGARLAEARTAETTALLVVLAAVSAVGYVLRKRVARWLGGENEP</sequence>
<evidence type="ECO:0000259" key="7">
    <source>
        <dbReference type="Pfam" id="PF09335"/>
    </source>
</evidence>
<evidence type="ECO:0000256" key="5">
    <source>
        <dbReference type="ARBA" id="ARBA00023136"/>
    </source>
</evidence>
<reference evidence="8 9" key="1">
    <citation type="submission" date="2018-01" db="EMBL/GenBank/DDBJ databases">
        <title>Complete genome sequence of Salinigranum rubrum GX10T, an extremely halophilic archaeon isolated from a marine solar saltern.</title>
        <authorList>
            <person name="Han S."/>
        </authorList>
    </citation>
    <scope>NUCLEOTIDE SEQUENCE [LARGE SCALE GENOMIC DNA]</scope>
    <source>
        <strain evidence="8 9">GX10</strain>
    </source>
</reference>
<evidence type="ECO:0000256" key="2">
    <source>
        <dbReference type="ARBA" id="ARBA00022475"/>
    </source>
</evidence>
<keyword evidence="3 6" id="KW-0812">Transmembrane</keyword>
<feature type="transmembrane region" description="Helical" evidence="6">
    <location>
        <begin position="143"/>
        <end position="165"/>
    </location>
</feature>
<proteinExistence type="predicted"/>
<keyword evidence="9" id="KW-1185">Reference proteome</keyword>
<dbReference type="KEGG" id="srub:C2R22_06080"/>
<dbReference type="Pfam" id="PF09335">
    <property type="entry name" value="VTT_dom"/>
    <property type="match status" value="1"/>
</dbReference>
<feature type="transmembrane region" description="Helical" evidence="6">
    <location>
        <begin position="80"/>
        <end position="113"/>
    </location>
</feature>
<keyword evidence="4 6" id="KW-1133">Transmembrane helix</keyword>
<feature type="transmembrane region" description="Helical" evidence="6">
    <location>
        <begin position="55"/>
        <end position="73"/>
    </location>
</feature>
<gene>
    <name evidence="8" type="ORF">C2R22_06080</name>
</gene>
<keyword evidence="2" id="KW-1003">Cell membrane</keyword>
<evidence type="ECO:0000313" key="9">
    <source>
        <dbReference type="Proteomes" id="UP000236584"/>
    </source>
</evidence>
<protein>
    <recommendedName>
        <fullName evidence="7">VTT domain-containing protein</fullName>
    </recommendedName>
</protein>
<evidence type="ECO:0000256" key="1">
    <source>
        <dbReference type="ARBA" id="ARBA00004651"/>
    </source>
</evidence>
<dbReference type="GO" id="GO:0005886">
    <property type="term" value="C:plasma membrane"/>
    <property type="evidence" value="ECO:0007669"/>
    <property type="project" value="UniProtKB-SubCell"/>
</dbReference>
<dbReference type="InterPro" id="IPR032816">
    <property type="entry name" value="VTT_dom"/>
</dbReference>
<feature type="transmembrane region" description="Helical" evidence="6">
    <location>
        <begin position="203"/>
        <end position="220"/>
    </location>
</feature>
<dbReference type="RefSeq" id="WP_103424973.1">
    <property type="nucleotide sequence ID" value="NZ_CP026309.1"/>
</dbReference>
<dbReference type="PANTHER" id="PTHR12677:SF59">
    <property type="entry name" value="GOLGI APPARATUS MEMBRANE PROTEIN TVP38-RELATED"/>
    <property type="match status" value="1"/>
</dbReference>
<dbReference type="AlphaFoldDB" id="A0A2I8VH82"/>
<accession>A0A2I8VH82</accession>
<dbReference type="PANTHER" id="PTHR12677">
    <property type="entry name" value="GOLGI APPARATUS MEMBRANE PROTEIN TVP38-RELATED"/>
    <property type="match status" value="1"/>
</dbReference>
<comment type="subcellular location">
    <subcellularLocation>
        <location evidence="1">Cell membrane</location>
        <topology evidence="1">Multi-pass membrane protein</topology>
    </subcellularLocation>
</comment>